<feature type="non-terminal residue" evidence="1">
    <location>
        <position position="1"/>
    </location>
</feature>
<accession>A0ACA9MP08</accession>
<protein>
    <submittedName>
        <fullName evidence="1">36895_t:CDS:1</fullName>
    </submittedName>
</protein>
<name>A0ACA9MP08_9GLOM</name>
<organism evidence="1 2">
    <name type="scientific">Racocetra persica</name>
    <dbReference type="NCBI Taxonomy" id="160502"/>
    <lineage>
        <taxon>Eukaryota</taxon>
        <taxon>Fungi</taxon>
        <taxon>Fungi incertae sedis</taxon>
        <taxon>Mucoromycota</taxon>
        <taxon>Glomeromycotina</taxon>
        <taxon>Glomeromycetes</taxon>
        <taxon>Diversisporales</taxon>
        <taxon>Gigasporaceae</taxon>
        <taxon>Racocetra</taxon>
    </lineage>
</organism>
<evidence type="ECO:0000313" key="2">
    <source>
        <dbReference type="Proteomes" id="UP000789920"/>
    </source>
</evidence>
<proteinExistence type="predicted"/>
<dbReference type="Proteomes" id="UP000789920">
    <property type="component" value="Unassembled WGS sequence"/>
</dbReference>
<evidence type="ECO:0000313" key="1">
    <source>
        <dbReference type="EMBL" id="CAG8602722.1"/>
    </source>
</evidence>
<gene>
    <name evidence="1" type="ORF">RPERSI_LOCUS5983</name>
</gene>
<sequence length="118" mass="13769">IQTTRLAIKPQNIQLVEEKIMFIYNQSIYKQKEYSAFELLFKANSIDTYSKDTIQDINRPSYLLSNNSGLKNSLLVFSINIFIDRSTNSFLDIYSPILIINQPTQNEATSKEVFREDY</sequence>
<dbReference type="EMBL" id="CAJVQC010009282">
    <property type="protein sequence ID" value="CAG8602722.1"/>
    <property type="molecule type" value="Genomic_DNA"/>
</dbReference>
<comment type="caution">
    <text evidence="1">The sequence shown here is derived from an EMBL/GenBank/DDBJ whole genome shotgun (WGS) entry which is preliminary data.</text>
</comment>
<reference evidence="1" key="1">
    <citation type="submission" date="2021-06" db="EMBL/GenBank/DDBJ databases">
        <authorList>
            <person name="Kallberg Y."/>
            <person name="Tangrot J."/>
            <person name="Rosling A."/>
        </authorList>
    </citation>
    <scope>NUCLEOTIDE SEQUENCE</scope>
    <source>
        <strain evidence="1">MA461A</strain>
    </source>
</reference>
<keyword evidence="2" id="KW-1185">Reference proteome</keyword>